<sequence>MINSLKIKEMDVDGDSETSEKTYKSCFARSVVVNSKFQDSRASRSEISRKQCVLQEQPVSLEFSKKLEVFEENRNFNKKSKSFKDERFTDNSRLSLYSVDSVSFQEHQSSSDEYQARPVRTTIRKDSVDSSSSAPDFSVENLLLKSQLETLQWQLKQTEESRQMYQAVMKQVVAFLERAHRSLEHLGTRLINNGKQNVVRSLSQHEVSASSEEQHQPQDALEKSNKDHTAYRDFTWRRRKKEQASPEEIPPEKLSQEAFRLLRTAESLLNTREPDLVHLATITTNRSPSPATSAHHYDSSFSSPEKHFQRPPFAASSPQLACSEGSLSRKAVLRRQHALKCNSFHAETLSNKSSDSHDFDPKDFVFANEIRTNSSRRASISSQRSSAINVKKRTEPETSVTPPMSSVSSAEDESGFSSMNSFQELGIPVVSYEEVGNKSKEALLRSMLHDNNTRQNSNQKKPSQEDRKLWQTPDNSCMHKRWNSSPVEGKVEMNKPLKVLWV</sequence>
<organism evidence="2 3">
    <name type="scientific">Agrilus planipennis</name>
    <name type="common">Emerald ash borer</name>
    <name type="synonym">Agrilus marcopoli</name>
    <dbReference type="NCBI Taxonomy" id="224129"/>
    <lineage>
        <taxon>Eukaryota</taxon>
        <taxon>Metazoa</taxon>
        <taxon>Ecdysozoa</taxon>
        <taxon>Arthropoda</taxon>
        <taxon>Hexapoda</taxon>
        <taxon>Insecta</taxon>
        <taxon>Pterygota</taxon>
        <taxon>Neoptera</taxon>
        <taxon>Endopterygota</taxon>
        <taxon>Coleoptera</taxon>
        <taxon>Polyphaga</taxon>
        <taxon>Elateriformia</taxon>
        <taxon>Buprestoidea</taxon>
        <taxon>Buprestidae</taxon>
        <taxon>Agrilinae</taxon>
        <taxon>Agrilus</taxon>
    </lineage>
</organism>
<feature type="region of interest" description="Disordered" evidence="1">
    <location>
        <begin position="376"/>
        <end position="415"/>
    </location>
</feature>
<feature type="region of interest" description="Disordered" evidence="1">
    <location>
        <begin position="108"/>
        <end position="135"/>
    </location>
</feature>
<dbReference type="Proteomes" id="UP000192223">
    <property type="component" value="Unplaced"/>
</dbReference>
<proteinExistence type="predicted"/>
<reference evidence="3" key="1">
    <citation type="submission" date="2025-08" db="UniProtKB">
        <authorList>
            <consortium name="RefSeq"/>
        </authorList>
    </citation>
    <scope>IDENTIFICATION</scope>
    <source>
        <tissue evidence="3">Entire body</tissue>
    </source>
</reference>
<name>A0A1W4WXE1_AGRPL</name>
<dbReference type="InParanoid" id="A0A1W4WXE1"/>
<dbReference type="OrthoDB" id="6600770at2759"/>
<dbReference type="AlphaFoldDB" id="A0A1W4WXE1"/>
<feature type="region of interest" description="Disordered" evidence="1">
    <location>
        <begin position="448"/>
        <end position="476"/>
    </location>
</feature>
<protein>
    <submittedName>
        <fullName evidence="3">Uncharacterized protein LOC108736696 isoform X1</fullName>
    </submittedName>
</protein>
<feature type="region of interest" description="Disordered" evidence="1">
    <location>
        <begin position="206"/>
        <end position="255"/>
    </location>
</feature>
<feature type="compositionally biased region" description="Low complexity" evidence="1">
    <location>
        <begin position="397"/>
        <end position="409"/>
    </location>
</feature>
<keyword evidence="2" id="KW-1185">Reference proteome</keyword>
<evidence type="ECO:0000313" key="3">
    <source>
        <dbReference type="RefSeq" id="XP_018324725.1"/>
    </source>
</evidence>
<evidence type="ECO:0000256" key="1">
    <source>
        <dbReference type="SAM" id="MobiDB-lite"/>
    </source>
</evidence>
<dbReference type="FunCoup" id="A0A1W4WXE1">
    <property type="interactions" value="20"/>
</dbReference>
<dbReference type="KEGG" id="apln:108736696"/>
<evidence type="ECO:0000313" key="2">
    <source>
        <dbReference type="Proteomes" id="UP000192223"/>
    </source>
</evidence>
<gene>
    <name evidence="3" type="primary">LOC108736696</name>
</gene>
<dbReference type="GeneID" id="108736696"/>
<feature type="compositionally biased region" description="Basic and acidic residues" evidence="1">
    <location>
        <begin position="212"/>
        <end position="236"/>
    </location>
</feature>
<dbReference type="RefSeq" id="XP_018324725.1">
    <property type="nucleotide sequence ID" value="XM_018469223.2"/>
</dbReference>
<feature type="compositionally biased region" description="Low complexity" evidence="1">
    <location>
        <begin position="376"/>
        <end position="388"/>
    </location>
</feature>
<accession>A0A1W4WXE1</accession>
<feature type="region of interest" description="Disordered" evidence="1">
    <location>
        <begin position="286"/>
        <end position="315"/>
    </location>
</feature>